<feature type="signal peptide" evidence="2">
    <location>
        <begin position="1"/>
        <end position="27"/>
    </location>
</feature>
<sequence>MTTAPGGWCRPALAALGLTALLGCSSAADLLDDEQVAAPDTPTLTAPAPAPAASGAAPSARRTLPGGWQAEALPGRVRPAVATTDGAQLVVGGGAGVGDDAEPRLLVRGEGGWEDVPLVPQTGYGRIASLVELAVDPDGGVVALGNATGGAHLMPRWTAWSGTLEEVSETPQAFETFGGPSAGGLAGVASTPVAAVIGSWVTSSQQLSPAVWHEDGGRWLRRTDVGAFADRGGVQALPSAVAATGAEIVVAGTETITTPTGTRQAAVAWRTRDLQRWERLVLGRAARVSSGATDLACGPDACVVAGWVGDQLSAWRVGAAGPARALRPPRVAVEPYVARPRAAYDGSCVALAAGQESRDLVASADGQRWRSMPVPQAKVTDLALVAGRLFVLAPDAGTPLVARDDACRR</sequence>
<evidence type="ECO:0000256" key="2">
    <source>
        <dbReference type="SAM" id="SignalP"/>
    </source>
</evidence>
<feature type="compositionally biased region" description="Low complexity" evidence="1">
    <location>
        <begin position="39"/>
        <end position="60"/>
    </location>
</feature>
<dbReference type="Proteomes" id="UP000306740">
    <property type="component" value="Unassembled WGS sequence"/>
</dbReference>
<feature type="chain" id="PRO_5036138721" evidence="2">
    <location>
        <begin position="28"/>
        <end position="409"/>
    </location>
</feature>
<gene>
    <name evidence="4" type="ORF">FHE65_11135</name>
    <name evidence="3" type="ORF">FHE65_12540</name>
</gene>
<evidence type="ECO:0000313" key="4">
    <source>
        <dbReference type="EMBL" id="TNC47158.1"/>
    </source>
</evidence>
<dbReference type="RefSeq" id="WP_139105854.1">
    <property type="nucleotide sequence ID" value="NZ_VDFR01000048.1"/>
</dbReference>
<dbReference type="EMBL" id="VDFR01000056">
    <property type="protein sequence ID" value="TNC46458.1"/>
    <property type="molecule type" value="Genomic_DNA"/>
</dbReference>
<evidence type="ECO:0000256" key="1">
    <source>
        <dbReference type="SAM" id="MobiDB-lite"/>
    </source>
</evidence>
<reference evidence="3 5" key="1">
    <citation type="submission" date="2019-05" db="EMBL/GenBank/DDBJ databases">
        <title>Mumia sp. nov., isolated from the intestinal contents of plateau pika (Ochotona curzoniae) in the Qinghai-Tibet plateau of China.</title>
        <authorList>
            <person name="Tian Z."/>
        </authorList>
    </citation>
    <scope>NUCLEOTIDE SEQUENCE [LARGE SCALE GENOMIC DNA]</scope>
    <source>
        <strain evidence="5">527</strain>
        <strain evidence="3">Z527</strain>
    </source>
</reference>
<feature type="region of interest" description="Disordered" evidence="1">
    <location>
        <begin position="39"/>
        <end position="63"/>
    </location>
</feature>
<evidence type="ECO:0000313" key="5">
    <source>
        <dbReference type="Proteomes" id="UP000306740"/>
    </source>
</evidence>
<organism evidence="3 5">
    <name type="scientific">Mumia zhuanghuii</name>
    <dbReference type="NCBI Taxonomy" id="2585211"/>
    <lineage>
        <taxon>Bacteria</taxon>
        <taxon>Bacillati</taxon>
        <taxon>Actinomycetota</taxon>
        <taxon>Actinomycetes</taxon>
        <taxon>Propionibacteriales</taxon>
        <taxon>Nocardioidaceae</taxon>
        <taxon>Mumia</taxon>
    </lineage>
</organism>
<name>A0A5C4ML24_9ACTN</name>
<keyword evidence="2" id="KW-0732">Signal</keyword>
<dbReference type="EMBL" id="VDFR01000048">
    <property type="protein sequence ID" value="TNC47158.1"/>
    <property type="molecule type" value="Genomic_DNA"/>
</dbReference>
<dbReference type="AlphaFoldDB" id="A0A5C4ML24"/>
<accession>A0A5C4ML24</accession>
<dbReference type="OrthoDB" id="3731377at2"/>
<evidence type="ECO:0000313" key="3">
    <source>
        <dbReference type="EMBL" id="TNC46458.1"/>
    </source>
</evidence>
<proteinExistence type="predicted"/>
<comment type="caution">
    <text evidence="3">The sequence shown here is derived from an EMBL/GenBank/DDBJ whole genome shotgun (WGS) entry which is preliminary data.</text>
</comment>
<protein>
    <submittedName>
        <fullName evidence="3">Uncharacterized protein</fullName>
    </submittedName>
</protein>